<dbReference type="AlphaFoldDB" id="A0A540VPF4"/>
<protein>
    <submittedName>
        <fullName evidence="1">Uncharacterized protein</fullName>
    </submittedName>
</protein>
<sequence>MKHDTPRMTEAYHHALVHELELVSGLVESPWFTTQALARELQKTGKHPCALSLGEIAMAMSRVARNTYEHH</sequence>
<name>A0A540VPF4_9GAMM</name>
<proteinExistence type="predicted"/>
<dbReference type="Proteomes" id="UP000315400">
    <property type="component" value="Unassembled WGS sequence"/>
</dbReference>
<evidence type="ECO:0000313" key="1">
    <source>
        <dbReference type="EMBL" id="TQE98649.1"/>
    </source>
</evidence>
<evidence type="ECO:0000313" key="2">
    <source>
        <dbReference type="Proteomes" id="UP000315400"/>
    </source>
</evidence>
<accession>A0A540VPF4</accession>
<reference evidence="1 2" key="1">
    <citation type="submission" date="2019-06" db="EMBL/GenBank/DDBJ databases">
        <title>Metagenome assembled Genome of Spiribacter salinus SL48-SHIP from the microbial mat of Salt Lake 48 (Novosibirsk region, Russia).</title>
        <authorList>
            <person name="Shipova A."/>
            <person name="Rozanov A.S."/>
            <person name="Bryanskaya A.V."/>
            <person name="Peltek S.E."/>
        </authorList>
    </citation>
    <scope>NUCLEOTIDE SEQUENCE [LARGE SCALE GENOMIC DNA]</scope>
    <source>
        <strain evidence="1">SL48-SHIP-2</strain>
    </source>
</reference>
<gene>
    <name evidence="1" type="ORF">FKY71_12740</name>
</gene>
<dbReference type="EMBL" id="VIFK01000160">
    <property type="protein sequence ID" value="TQE98649.1"/>
    <property type="molecule type" value="Genomic_DNA"/>
</dbReference>
<comment type="caution">
    <text evidence="1">The sequence shown here is derived from an EMBL/GenBank/DDBJ whole genome shotgun (WGS) entry which is preliminary data.</text>
</comment>
<organism evidence="1 2">
    <name type="scientific">Spiribacter salinus</name>
    <dbReference type="NCBI Taxonomy" id="1335746"/>
    <lineage>
        <taxon>Bacteria</taxon>
        <taxon>Pseudomonadati</taxon>
        <taxon>Pseudomonadota</taxon>
        <taxon>Gammaproteobacteria</taxon>
        <taxon>Chromatiales</taxon>
        <taxon>Ectothiorhodospiraceae</taxon>
        <taxon>Spiribacter</taxon>
    </lineage>
</organism>